<dbReference type="EMBL" id="JABEXW010001721">
    <property type="protein sequence ID" value="KAF4943135.1"/>
    <property type="molecule type" value="Genomic_DNA"/>
</dbReference>
<dbReference type="OrthoDB" id="5135333at2759"/>
<gene>
    <name evidence="1" type="ORF">FSARC_15028</name>
</gene>
<keyword evidence="2" id="KW-1185">Reference proteome</keyword>
<proteinExistence type="predicted"/>
<name>A0A8H4SP27_9HYPO</name>
<sequence>MVNWPLFNHFQSSRLFAMNGKPHFCSSCSIINFNALFEADVKCYQIGTLAAIAKSKRCPFCRFVVQVIDIVWARWKDEVWEPSASQSITVWVKTTFWAHYGEATQKFHPTEEGYGRQPHFRYRPSLGTNWTPDNRQKSSYGSPRYTLCELDRIQDSEGFKYFTNDLPQDAHQVLSRRRIPPMVDRDLLKTWIGECQMNHKHCTSAKDTQQALLRSTGKFRVIDVETNSLFVPSEDISYIAVSYVWGGILRAKTDSERIEWINSLFDHAPANKSTEPTSPGLHHRLRVGNLPFTI</sequence>
<reference evidence="1" key="1">
    <citation type="journal article" date="2020" name="BMC Genomics">
        <title>Correction to: Identification and distribution of gene clusters required for synthesis of sphingolipid metabolism inhibitors in diverse species of the filamentous fungus Fusarium.</title>
        <authorList>
            <person name="Kim H.S."/>
            <person name="Lohmar J.M."/>
            <person name="Busman M."/>
            <person name="Brown D.W."/>
            <person name="Naumann T.A."/>
            <person name="Divon H.H."/>
            <person name="Lysoe E."/>
            <person name="Uhlig S."/>
            <person name="Proctor R.H."/>
        </authorList>
    </citation>
    <scope>NUCLEOTIDE SEQUENCE</scope>
    <source>
        <strain evidence="1">NRRL 20472</strain>
    </source>
</reference>
<evidence type="ECO:0000313" key="2">
    <source>
        <dbReference type="Proteomes" id="UP000622797"/>
    </source>
</evidence>
<dbReference type="AlphaFoldDB" id="A0A8H4SP27"/>
<organism evidence="1 2">
    <name type="scientific">Fusarium sarcochroum</name>
    <dbReference type="NCBI Taxonomy" id="1208366"/>
    <lineage>
        <taxon>Eukaryota</taxon>
        <taxon>Fungi</taxon>
        <taxon>Dikarya</taxon>
        <taxon>Ascomycota</taxon>
        <taxon>Pezizomycotina</taxon>
        <taxon>Sordariomycetes</taxon>
        <taxon>Hypocreomycetidae</taxon>
        <taxon>Hypocreales</taxon>
        <taxon>Nectriaceae</taxon>
        <taxon>Fusarium</taxon>
        <taxon>Fusarium lateritium species complex</taxon>
    </lineage>
</organism>
<protein>
    <recommendedName>
        <fullName evidence="3">Heterokaryon incompatibility domain-containing protein</fullName>
    </recommendedName>
</protein>
<comment type="caution">
    <text evidence="1">The sequence shown here is derived from an EMBL/GenBank/DDBJ whole genome shotgun (WGS) entry which is preliminary data.</text>
</comment>
<evidence type="ECO:0008006" key="3">
    <source>
        <dbReference type="Google" id="ProtNLM"/>
    </source>
</evidence>
<evidence type="ECO:0000313" key="1">
    <source>
        <dbReference type="EMBL" id="KAF4943135.1"/>
    </source>
</evidence>
<accession>A0A8H4SP27</accession>
<dbReference type="Proteomes" id="UP000622797">
    <property type="component" value="Unassembled WGS sequence"/>
</dbReference>
<reference evidence="1" key="2">
    <citation type="submission" date="2020-05" db="EMBL/GenBank/DDBJ databases">
        <authorList>
            <person name="Kim H.-S."/>
            <person name="Proctor R.H."/>
            <person name="Brown D.W."/>
        </authorList>
    </citation>
    <scope>NUCLEOTIDE SEQUENCE</scope>
    <source>
        <strain evidence="1">NRRL 20472</strain>
    </source>
</reference>
<feature type="non-terminal residue" evidence="1">
    <location>
        <position position="294"/>
    </location>
</feature>